<dbReference type="CDD" id="cd00707">
    <property type="entry name" value="Pancreat_lipase_like"/>
    <property type="match status" value="1"/>
</dbReference>
<dbReference type="Gene3D" id="3.40.50.1820">
    <property type="entry name" value="alpha/beta hydrolase"/>
    <property type="match status" value="1"/>
</dbReference>
<dbReference type="InterPro" id="IPR000734">
    <property type="entry name" value="TAG_lipase"/>
</dbReference>
<dbReference type="SUPFAM" id="SSF53474">
    <property type="entry name" value="alpha/beta-Hydrolases"/>
    <property type="match status" value="1"/>
</dbReference>
<dbReference type="Proteomes" id="UP001162162">
    <property type="component" value="Unassembled WGS sequence"/>
</dbReference>
<proteinExistence type="inferred from homology"/>
<dbReference type="GO" id="GO:0017171">
    <property type="term" value="F:serine hydrolase activity"/>
    <property type="evidence" value="ECO:0007669"/>
    <property type="project" value="TreeGrafter"/>
</dbReference>
<name>A0AAV8XA36_9CUCU</name>
<reference evidence="6" key="1">
    <citation type="journal article" date="2023" name="Insect Mol. Biol.">
        <title>Genome sequencing provides insights into the evolution of gene families encoding plant cell wall-degrading enzymes in longhorned beetles.</title>
        <authorList>
            <person name="Shin N.R."/>
            <person name="Okamura Y."/>
            <person name="Kirsch R."/>
            <person name="Pauchet Y."/>
        </authorList>
    </citation>
    <scope>NUCLEOTIDE SEQUENCE</scope>
    <source>
        <strain evidence="6">AMC_N1</strain>
    </source>
</reference>
<evidence type="ECO:0000259" key="5">
    <source>
        <dbReference type="Pfam" id="PF00151"/>
    </source>
</evidence>
<comment type="subcellular location">
    <subcellularLocation>
        <location evidence="1">Secreted</location>
    </subcellularLocation>
</comment>
<keyword evidence="7" id="KW-1185">Reference proteome</keyword>
<dbReference type="PRINTS" id="PR00821">
    <property type="entry name" value="TAGLIPASE"/>
</dbReference>
<dbReference type="EMBL" id="JAPWTK010000894">
    <property type="protein sequence ID" value="KAJ8935335.1"/>
    <property type="molecule type" value="Genomic_DNA"/>
</dbReference>
<feature type="domain" description="Lipase" evidence="5">
    <location>
        <begin position="43"/>
        <end position="257"/>
    </location>
</feature>
<evidence type="ECO:0000313" key="6">
    <source>
        <dbReference type="EMBL" id="KAJ8935335.1"/>
    </source>
</evidence>
<evidence type="ECO:0000313" key="7">
    <source>
        <dbReference type="Proteomes" id="UP001162162"/>
    </source>
</evidence>
<feature type="non-terminal residue" evidence="6">
    <location>
        <position position="1"/>
    </location>
</feature>
<dbReference type="AlphaFoldDB" id="A0AAV8XA36"/>
<dbReference type="PANTHER" id="PTHR11610">
    <property type="entry name" value="LIPASE"/>
    <property type="match status" value="1"/>
</dbReference>
<evidence type="ECO:0000256" key="3">
    <source>
        <dbReference type="ARBA" id="ARBA00022525"/>
    </source>
</evidence>
<gene>
    <name evidence="6" type="ORF">NQ318_016628</name>
</gene>
<dbReference type="Pfam" id="PF00151">
    <property type="entry name" value="Lipase"/>
    <property type="match status" value="1"/>
</dbReference>
<evidence type="ECO:0000256" key="1">
    <source>
        <dbReference type="ARBA" id="ARBA00004613"/>
    </source>
</evidence>
<evidence type="ECO:0000256" key="4">
    <source>
        <dbReference type="RuleBase" id="RU004262"/>
    </source>
</evidence>
<dbReference type="PANTHER" id="PTHR11610:SF173">
    <property type="entry name" value="LIPASE DOMAIN-CONTAINING PROTEIN-RELATED"/>
    <property type="match status" value="1"/>
</dbReference>
<organism evidence="6 7">
    <name type="scientific">Aromia moschata</name>
    <dbReference type="NCBI Taxonomy" id="1265417"/>
    <lineage>
        <taxon>Eukaryota</taxon>
        <taxon>Metazoa</taxon>
        <taxon>Ecdysozoa</taxon>
        <taxon>Arthropoda</taxon>
        <taxon>Hexapoda</taxon>
        <taxon>Insecta</taxon>
        <taxon>Pterygota</taxon>
        <taxon>Neoptera</taxon>
        <taxon>Endopterygota</taxon>
        <taxon>Coleoptera</taxon>
        <taxon>Polyphaga</taxon>
        <taxon>Cucujiformia</taxon>
        <taxon>Chrysomeloidea</taxon>
        <taxon>Cerambycidae</taxon>
        <taxon>Cerambycinae</taxon>
        <taxon>Callichromatini</taxon>
        <taxon>Aromia</taxon>
    </lineage>
</organism>
<dbReference type="GO" id="GO:0016042">
    <property type="term" value="P:lipid catabolic process"/>
    <property type="evidence" value="ECO:0007669"/>
    <property type="project" value="TreeGrafter"/>
</dbReference>
<keyword evidence="3" id="KW-0964">Secreted</keyword>
<dbReference type="InterPro" id="IPR033906">
    <property type="entry name" value="Lipase_N"/>
</dbReference>
<dbReference type="InterPro" id="IPR013818">
    <property type="entry name" value="Lipase"/>
</dbReference>
<comment type="caution">
    <text evidence="6">The sequence shown here is derived from an EMBL/GenBank/DDBJ whole genome shotgun (WGS) entry which is preliminary data.</text>
</comment>
<dbReference type="InterPro" id="IPR029058">
    <property type="entry name" value="AB_hydrolase_fold"/>
</dbReference>
<protein>
    <recommendedName>
        <fullName evidence="5">Lipase domain-containing protein</fullName>
    </recommendedName>
</protein>
<evidence type="ECO:0000256" key="2">
    <source>
        <dbReference type="ARBA" id="ARBA00010701"/>
    </source>
</evidence>
<accession>A0AAV8XA36</accession>
<comment type="similarity">
    <text evidence="2 4">Belongs to the AB hydrolase superfamily. Lipase family.</text>
</comment>
<dbReference type="GO" id="GO:0016298">
    <property type="term" value="F:lipase activity"/>
    <property type="evidence" value="ECO:0007669"/>
    <property type="project" value="InterPro"/>
</dbReference>
<dbReference type="GO" id="GO:0005615">
    <property type="term" value="C:extracellular space"/>
    <property type="evidence" value="ECO:0007669"/>
    <property type="project" value="TreeGrafter"/>
</dbReference>
<sequence length="301" mass="32936">VLQFHNVILICTDIENSYIVFMTCRAHPEGFVVTRVDQLPDYFDKKKKTKFVTHGWMAKGTSSVCENIKKGFLKSDVNVFVMDWSPVAGNILYPVAAGATAKVGKHYGKFLNRLINDIGVEPKDLHLVGHSLGAHVSGFAGRELRGQKAARITGLDPALPGFGWPSSEEGRLNRNDSDFVDVIHTCAGYLGMKDPIGHVDFYPNGGGPPQPGCNLLEVLEACSHARSWQLFAESLVTDEPYIATRCESVSLLGGPKCNGKEVPMGAPTPLGVEGVYYVETSGDAKYIKDYLDHIDISHLRE</sequence>